<proteinExistence type="predicted"/>
<accession>A0A0L0F3M3</accession>
<evidence type="ECO:0000313" key="2">
    <source>
        <dbReference type="Proteomes" id="UP000054560"/>
    </source>
</evidence>
<dbReference type="EMBL" id="KQ249024">
    <property type="protein sequence ID" value="KNC71330.1"/>
    <property type="molecule type" value="Genomic_DNA"/>
</dbReference>
<keyword evidence="2" id="KW-1185">Reference proteome</keyword>
<feature type="non-terminal residue" evidence="1">
    <location>
        <position position="1"/>
    </location>
</feature>
<dbReference type="RefSeq" id="XP_014145232.1">
    <property type="nucleotide sequence ID" value="XM_014289757.1"/>
</dbReference>
<gene>
    <name evidence="1" type="ORF">SARC_16133</name>
</gene>
<dbReference type="Proteomes" id="UP000054560">
    <property type="component" value="Unassembled WGS sequence"/>
</dbReference>
<name>A0A0L0F3M3_9EUKA</name>
<dbReference type="AlphaFoldDB" id="A0A0L0F3M3"/>
<dbReference type="GeneID" id="25916637"/>
<sequence length="55" mass="6208">DQLSLNIAKAKQMNGRHYLYEPGTTPLRQREVLPPPEHWQRVTVHEKGVMGGDAG</sequence>
<reference evidence="1 2" key="1">
    <citation type="submission" date="2011-02" db="EMBL/GenBank/DDBJ databases">
        <title>The Genome Sequence of Sphaeroforma arctica JP610.</title>
        <authorList>
            <consortium name="The Broad Institute Genome Sequencing Platform"/>
            <person name="Russ C."/>
            <person name="Cuomo C."/>
            <person name="Young S.K."/>
            <person name="Zeng Q."/>
            <person name="Gargeya S."/>
            <person name="Alvarado L."/>
            <person name="Berlin A."/>
            <person name="Chapman S.B."/>
            <person name="Chen Z."/>
            <person name="Freedman E."/>
            <person name="Gellesch M."/>
            <person name="Goldberg J."/>
            <person name="Griggs A."/>
            <person name="Gujja S."/>
            <person name="Heilman E."/>
            <person name="Heiman D."/>
            <person name="Howarth C."/>
            <person name="Mehta T."/>
            <person name="Neiman D."/>
            <person name="Pearson M."/>
            <person name="Roberts A."/>
            <person name="Saif S."/>
            <person name="Shea T."/>
            <person name="Shenoy N."/>
            <person name="Sisk P."/>
            <person name="Stolte C."/>
            <person name="Sykes S."/>
            <person name="White J."/>
            <person name="Yandava C."/>
            <person name="Burger G."/>
            <person name="Gray M.W."/>
            <person name="Holland P.W.H."/>
            <person name="King N."/>
            <person name="Lang F.B.F."/>
            <person name="Roger A.J."/>
            <person name="Ruiz-Trillo I."/>
            <person name="Haas B."/>
            <person name="Nusbaum C."/>
            <person name="Birren B."/>
        </authorList>
    </citation>
    <scope>NUCLEOTIDE SEQUENCE [LARGE SCALE GENOMIC DNA]</scope>
    <source>
        <strain evidence="1 2">JP610</strain>
    </source>
</reference>
<protein>
    <submittedName>
        <fullName evidence="1">Uncharacterized protein</fullName>
    </submittedName>
</protein>
<evidence type="ECO:0000313" key="1">
    <source>
        <dbReference type="EMBL" id="KNC71330.1"/>
    </source>
</evidence>
<organism evidence="1 2">
    <name type="scientific">Sphaeroforma arctica JP610</name>
    <dbReference type="NCBI Taxonomy" id="667725"/>
    <lineage>
        <taxon>Eukaryota</taxon>
        <taxon>Ichthyosporea</taxon>
        <taxon>Ichthyophonida</taxon>
        <taxon>Sphaeroforma</taxon>
    </lineage>
</organism>